<dbReference type="SUPFAM" id="SSF53448">
    <property type="entry name" value="Nucleotide-diphospho-sugar transferases"/>
    <property type="match status" value="1"/>
</dbReference>
<dbReference type="RefSeq" id="WP_256763992.1">
    <property type="nucleotide sequence ID" value="NZ_JANIGO010000002.1"/>
</dbReference>
<reference evidence="8 9" key="1">
    <citation type="submission" date="2022-07" db="EMBL/GenBank/DDBJ databases">
        <authorList>
            <person name="Xamxidin M."/>
            <person name="Wu M."/>
        </authorList>
    </citation>
    <scope>NUCLEOTIDE SEQUENCE [LARGE SCALE GENOMIC DNA]</scope>
    <source>
        <strain evidence="8 9">NBRC 111650</strain>
    </source>
</reference>
<dbReference type="NCBIfam" id="TIGR00453">
    <property type="entry name" value="ispD"/>
    <property type="match status" value="1"/>
</dbReference>
<evidence type="ECO:0000256" key="1">
    <source>
        <dbReference type="ARBA" id="ARBA00001282"/>
    </source>
</evidence>
<proteinExistence type="inferred from homology"/>
<evidence type="ECO:0000256" key="7">
    <source>
        <dbReference type="HAMAP-Rule" id="MF_00108"/>
    </source>
</evidence>
<dbReference type="InterPro" id="IPR034683">
    <property type="entry name" value="IspD/TarI"/>
</dbReference>
<feature type="site" description="Transition state stabilizer" evidence="7">
    <location>
        <position position="19"/>
    </location>
</feature>
<dbReference type="CDD" id="cd02516">
    <property type="entry name" value="CDP-ME_synthetase"/>
    <property type="match status" value="1"/>
</dbReference>
<dbReference type="GO" id="GO:0050518">
    <property type="term" value="F:2-C-methyl-D-erythritol 4-phosphate cytidylyltransferase activity"/>
    <property type="evidence" value="ECO:0007669"/>
    <property type="project" value="UniProtKB-EC"/>
</dbReference>
<comment type="caution">
    <text evidence="8">The sequence shown here is derived from an EMBL/GenBank/DDBJ whole genome shotgun (WGS) entry which is preliminary data.</text>
</comment>
<name>A0ABT1WFC6_9BURK</name>
<comment type="function">
    <text evidence="7">Catalyzes the formation of 4-diphosphocytidyl-2-C-methyl-D-erythritol from CTP and 2-C-methyl-D-erythritol 4-phosphate (MEP).</text>
</comment>
<dbReference type="HAMAP" id="MF_00108">
    <property type="entry name" value="IspD"/>
    <property type="match status" value="1"/>
</dbReference>
<comment type="pathway">
    <text evidence="2 7">Isoprenoid biosynthesis; isopentenyl diphosphate biosynthesis via DXP pathway; isopentenyl diphosphate from 1-deoxy-D-xylulose 5-phosphate: step 2/6.</text>
</comment>
<gene>
    <name evidence="7 8" type="primary">ispD</name>
    <name evidence="8" type="ORF">NQT62_07215</name>
</gene>
<dbReference type="EMBL" id="JANIGO010000002">
    <property type="protein sequence ID" value="MCQ8896222.1"/>
    <property type="molecule type" value="Genomic_DNA"/>
</dbReference>
<sequence>MARPARYFGLIPAGGVGKRFGGDTPKQYALLGELTVLERSVNAMLADDRVVRVYVVVSKDDTQAERLFEGHPRVQVLKVAGRERANTVLNALQHLLEQFKIDDTDWVLVHDAARPGLSLSALKRLIDEASTHVAGGLLALPVADTLKKVNRTEDGEVVVQQTVPRDSLWAAQTPQMFRAQALALAITECLYKDVQLTDDASAIETMGISPLIVEGHLENMKITHSADLHTVATLLGLEGKLA</sequence>
<evidence type="ECO:0000256" key="5">
    <source>
        <dbReference type="ARBA" id="ARBA00022695"/>
    </source>
</evidence>
<evidence type="ECO:0000256" key="2">
    <source>
        <dbReference type="ARBA" id="ARBA00004787"/>
    </source>
</evidence>
<dbReference type="InterPro" id="IPR029044">
    <property type="entry name" value="Nucleotide-diphossugar_trans"/>
</dbReference>
<comment type="catalytic activity">
    <reaction evidence="1 7">
        <text>2-C-methyl-D-erythritol 4-phosphate + CTP + H(+) = 4-CDP-2-C-methyl-D-erythritol + diphosphate</text>
        <dbReference type="Rhea" id="RHEA:13429"/>
        <dbReference type="ChEBI" id="CHEBI:15378"/>
        <dbReference type="ChEBI" id="CHEBI:33019"/>
        <dbReference type="ChEBI" id="CHEBI:37563"/>
        <dbReference type="ChEBI" id="CHEBI:57823"/>
        <dbReference type="ChEBI" id="CHEBI:58262"/>
        <dbReference type="EC" id="2.7.7.60"/>
    </reaction>
</comment>
<dbReference type="EC" id="2.7.7.60" evidence="7"/>
<keyword evidence="6 7" id="KW-0414">Isoprene biosynthesis</keyword>
<keyword evidence="9" id="KW-1185">Reference proteome</keyword>
<organism evidence="8 9">
    <name type="scientific">Limnobacter humi</name>
    <dbReference type="NCBI Taxonomy" id="1778671"/>
    <lineage>
        <taxon>Bacteria</taxon>
        <taxon>Pseudomonadati</taxon>
        <taxon>Pseudomonadota</taxon>
        <taxon>Betaproteobacteria</taxon>
        <taxon>Burkholderiales</taxon>
        <taxon>Burkholderiaceae</taxon>
        <taxon>Limnobacter</taxon>
    </lineage>
</organism>
<dbReference type="InterPro" id="IPR018294">
    <property type="entry name" value="ISPD_synthase_CS"/>
</dbReference>
<accession>A0ABT1WFC6</accession>
<keyword evidence="4 7" id="KW-0808">Transferase</keyword>
<dbReference type="InterPro" id="IPR050088">
    <property type="entry name" value="IspD/TarI_cytidylyltransf_bact"/>
</dbReference>
<comment type="similarity">
    <text evidence="3 7">Belongs to the IspD/TarI cytidylyltransferase family. IspD subfamily.</text>
</comment>
<dbReference type="PANTHER" id="PTHR32125:SF4">
    <property type="entry name" value="2-C-METHYL-D-ERYTHRITOL 4-PHOSPHATE CYTIDYLYLTRANSFERASE, CHLOROPLASTIC"/>
    <property type="match status" value="1"/>
</dbReference>
<feature type="site" description="Positions MEP for the nucleophilic attack" evidence="7">
    <location>
        <position position="165"/>
    </location>
</feature>
<dbReference type="PROSITE" id="PS01295">
    <property type="entry name" value="ISPD"/>
    <property type="match status" value="1"/>
</dbReference>
<dbReference type="Pfam" id="PF01128">
    <property type="entry name" value="IspD"/>
    <property type="match status" value="1"/>
</dbReference>
<evidence type="ECO:0000256" key="3">
    <source>
        <dbReference type="ARBA" id="ARBA00009789"/>
    </source>
</evidence>
<evidence type="ECO:0000256" key="4">
    <source>
        <dbReference type="ARBA" id="ARBA00022679"/>
    </source>
</evidence>
<dbReference type="Gene3D" id="3.90.550.10">
    <property type="entry name" value="Spore Coat Polysaccharide Biosynthesis Protein SpsA, Chain A"/>
    <property type="match status" value="1"/>
</dbReference>
<feature type="site" description="Positions MEP for the nucleophilic attack" evidence="7">
    <location>
        <position position="221"/>
    </location>
</feature>
<protein>
    <recommendedName>
        <fullName evidence="7">2-C-methyl-D-erythritol 4-phosphate cytidylyltransferase</fullName>
        <ecNumber evidence="7">2.7.7.60</ecNumber>
    </recommendedName>
    <alternativeName>
        <fullName evidence="7">4-diphosphocytidyl-2C-methyl-D-erythritol synthase</fullName>
    </alternativeName>
    <alternativeName>
        <fullName evidence="7">MEP cytidylyltransferase</fullName>
        <shortName evidence="7">MCT</shortName>
    </alternativeName>
</protein>
<keyword evidence="5 7" id="KW-0548">Nucleotidyltransferase</keyword>
<evidence type="ECO:0000256" key="6">
    <source>
        <dbReference type="ARBA" id="ARBA00023229"/>
    </source>
</evidence>
<evidence type="ECO:0000313" key="8">
    <source>
        <dbReference type="EMBL" id="MCQ8896222.1"/>
    </source>
</evidence>
<feature type="site" description="Transition state stabilizer" evidence="7">
    <location>
        <position position="26"/>
    </location>
</feature>
<dbReference type="Proteomes" id="UP001204142">
    <property type="component" value="Unassembled WGS sequence"/>
</dbReference>
<evidence type="ECO:0000313" key="9">
    <source>
        <dbReference type="Proteomes" id="UP001204142"/>
    </source>
</evidence>
<dbReference type="PANTHER" id="PTHR32125">
    <property type="entry name" value="2-C-METHYL-D-ERYTHRITOL 4-PHOSPHATE CYTIDYLYLTRANSFERASE, CHLOROPLASTIC"/>
    <property type="match status" value="1"/>
</dbReference>
<dbReference type="InterPro" id="IPR001228">
    <property type="entry name" value="IspD"/>
</dbReference>